<dbReference type="SUPFAM" id="SSF55347">
    <property type="entry name" value="Glyceraldehyde-3-phosphate dehydrogenase-like, C-terminal domain"/>
    <property type="match status" value="1"/>
</dbReference>
<sequence length="338" mass="37967">MAKKIKAGIIGFGNVGQALEKQLSKDQAWNVKFVSNSKHVYNNTKQCIQFIDEVSNYLKYFKDLDIVFLCIPSNTPKIAHNYIWQLIHQNVKVVICEKGAISSGYNILMWGGVGYNATVGGGTMMLDELKNRINLNNFSNIYLVINGTINFILDEMTKREQSLDTIIKKVQAAGYCEPGQNNILDIINQEIIEDVGKKISILLRVIFKSHLDLNSDSNHFHKILKSDLKKIRKEARDKRYVVIFQNPKNPGKYNLSKNDIITINSINDINKKTQISAGFMHLNHDSCLGKLIIPGVNNAFWIEGEKDIFPSPCGGPGAGPEATAQTMIKDAKRLLNIK</sequence>
<dbReference type="Pfam" id="PF03807">
    <property type="entry name" value="F420_oxidored"/>
    <property type="match status" value="1"/>
</dbReference>
<dbReference type="InterPro" id="IPR001342">
    <property type="entry name" value="HDH_cat"/>
</dbReference>
<dbReference type="PANTHER" id="PTHR43331:SF1">
    <property type="entry name" value="HOMOSERINE DEHYDROGENASE"/>
    <property type="match status" value="1"/>
</dbReference>
<proteinExistence type="inferred from homology"/>
<accession>A0A1F5TMH6</accession>
<organism evidence="6 7">
    <name type="scientific">Candidatus Falkowbacteria bacterium RIFOXYD2_FULL_34_120</name>
    <dbReference type="NCBI Taxonomy" id="1798007"/>
    <lineage>
        <taxon>Bacteria</taxon>
        <taxon>Candidatus Falkowiibacteriota</taxon>
    </lineage>
</organism>
<keyword evidence="3" id="KW-0560">Oxidoreductase</keyword>
<feature type="domain" description="Homoserine dehydrogenase catalytic" evidence="4">
    <location>
        <begin position="127"/>
        <end position="330"/>
    </location>
</feature>
<protein>
    <recommendedName>
        <fullName evidence="2">homoserine dehydrogenase</fullName>
        <ecNumber evidence="2">1.1.1.3</ecNumber>
    </recommendedName>
</protein>
<dbReference type="EC" id="1.1.1.3" evidence="2"/>
<dbReference type="Gene3D" id="3.30.360.10">
    <property type="entry name" value="Dihydrodipicolinate Reductase, domain 2"/>
    <property type="match status" value="1"/>
</dbReference>
<dbReference type="PANTHER" id="PTHR43331">
    <property type="entry name" value="HOMOSERINE DEHYDROGENASE"/>
    <property type="match status" value="1"/>
</dbReference>
<evidence type="ECO:0000256" key="1">
    <source>
        <dbReference type="ARBA" id="ARBA00006753"/>
    </source>
</evidence>
<dbReference type="UniPathway" id="UPA00051">
    <property type="reaction ID" value="UER00465"/>
</dbReference>
<dbReference type="AlphaFoldDB" id="A0A1F5TMH6"/>
<dbReference type="InterPro" id="IPR036291">
    <property type="entry name" value="NAD(P)-bd_dom_sf"/>
</dbReference>
<evidence type="ECO:0000256" key="2">
    <source>
        <dbReference type="ARBA" id="ARBA00013213"/>
    </source>
</evidence>
<dbReference type="GO" id="GO:0009088">
    <property type="term" value="P:threonine biosynthetic process"/>
    <property type="evidence" value="ECO:0007669"/>
    <property type="project" value="UniProtKB-UniPathway"/>
</dbReference>
<dbReference type="Proteomes" id="UP000177579">
    <property type="component" value="Unassembled WGS sequence"/>
</dbReference>
<dbReference type="SUPFAM" id="SSF51735">
    <property type="entry name" value="NAD(P)-binding Rossmann-fold domains"/>
    <property type="match status" value="1"/>
</dbReference>
<evidence type="ECO:0000259" key="4">
    <source>
        <dbReference type="Pfam" id="PF00742"/>
    </source>
</evidence>
<name>A0A1F5TMH6_9BACT</name>
<evidence type="ECO:0000259" key="5">
    <source>
        <dbReference type="Pfam" id="PF03807"/>
    </source>
</evidence>
<comment type="caution">
    <text evidence="6">The sequence shown here is derived from an EMBL/GenBank/DDBJ whole genome shotgun (WGS) entry which is preliminary data.</text>
</comment>
<dbReference type="Pfam" id="PF00742">
    <property type="entry name" value="Homoserine_dh"/>
    <property type="match status" value="1"/>
</dbReference>
<dbReference type="UniPathway" id="UPA00050">
    <property type="reaction ID" value="UER00063"/>
</dbReference>
<gene>
    <name evidence="6" type="ORF">A2531_04925</name>
</gene>
<reference evidence="6 7" key="1">
    <citation type="journal article" date="2016" name="Nat. Commun.">
        <title>Thousands of microbial genomes shed light on interconnected biogeochemical processes in an aquifer system.</title>
        <authorList>
            <person name="Anantharaman K."/>
            <person name="Brown C.T."/>
            <person name="Hug L.A."/>
            <person name="Sharon I."/>
            <person name="Castelle C.J."/>
            <person name="Probst A.J."/>
            <person name="Thomas B.C."/>
            <person name="Singh A."/>
            <person name="Wilkins M.J."/>
            <person name="Karaoz U."/>
            <person name="Brodie E.L."/>
            <person name="Williams K.H."/>
            <person name="Hubbard S.S."/>
            <person name="Banfield J.F."/>
        </authorList>
    </citation>
    <scope>NUCLEOTIDE SEQUENCE [LARGE SCALE GENOMIC DNA]</scope>
</reference>
<dbReference type="GO" id="GO:0004412">
    <property type="term" value="F:homoserine dehydrogenase activity"/>
    <property type="evidence" value="ECO:0007669"/>
    <property type="project" value="UniProtKB-EC"/>
</dbReference>
<evidence type="ECO:0000256" key="3">
    <source>
        <dbReference type="ARBA" id="ARBA00023002"/>
    </source>
</evidence>
<evidence type="ECO:0000313" key="7">
    <source>
        <dbReference type="Proteomes" id="UP000177579"/>
    </source>
</evidence>
<dbReference type="InterPro" id="IPR028939">
    <property type="entry name" value="P5C_Rdtase_cat_N"/>
</dbReference>
<feature type="domain" description="Pyrroline-5-carboxylate reductase catalytic N-terminal" evidence="5">
    <location>
        <begin position="7"/>
        <end position="74"/>
    </location>
</feature>
<dbReference type="Gene3D" id="3.40.50.720">
    <property type="entry name" value="NAD(P)-binding Rossmann-like Domain"/>
    <property type="match status" value="1"/>
</dbReference>
<evidence type="ECO:0000313" key="6">
    <source>
        <dbReference type="EMBL" id="OGF40076.1"/>
    </source>
</evidence>
<comment type="similarity">
    <text evidence="1">Belongs to the homoserine dehydrogenase family.</text>
</comment>
<dbReference type="EMBL" id="MFGO01000036">
    <property type="protein sequence ID" value="OGF40076.1"/>
    <property type="molecule type" value="Genomic_DNA"/>
</dbReference>